<sequence>MARAMSMLIVGGDNIEVINCNLCKYGYCVSKHISGRKNKHKCIEIPKDIDLILVLTDFVSHGVSNHIKKESKRLGIKTIYSKRSWSCVESSLVV</sequence>
<evidence type="ECO:0000313" key="3">
    <source>
        <dbReference type="Proteomes" id="UP001498469"/>
    </source>
</evidence>
<comment type="caution">
    <text evidence="2">The sequence shown here is derived from an EMBL/GenBank/DDBJ whole genome shotgun (WGS) entry which is preliminary data.</text>
</comment>
<dbReference type="Proteomes" id="UP001498469">
    <property type="component" value="Unassembled WGS sequence"/>
</dbReference>
<dbReference type="EMBL" id="JAZHFS010000012">
    <property type="protein sequence ID" value="MEF2113378.1"/>
    <property type="molecule type" value="Genomic_DNA"/>
</dbReference>
<dbReference type="RefSeq" id="WP_253201784.1">
    <property type="nucleotide sequence ID" value="NZ_JAZHFS010000012.1"/>
</dbReference>
<comment type="similarity">
    <text evidence="1">Belongs to the UPF0751 family.</text>
</comment>
<accession>A0ABU7USP5</accession>
<evidence type="ECO:0000313" key="2">
    <source>
        <dbReference type="EMBL" id="MEF2113378.1"/>
    </source>
</evidence>
<protein>
    <submittedName>
        <fullName evidence="2">DUF2325 domain-containing protein</fullName>
    </submittedName>
</protein>
<evidence type="ECO:0000256" key="1">
    <source>
        <dbReference type="ARBA" id="ARBA00007189"/>
    </source>
</evidence>
<dbReference type="Pfam" id="PF10087">
    <property type="entry name" value="DUF2325"/>
    <property type="match status" value="1"/>
</dbReference>
<proteinExistence type="inferred from homology"/>
<keyword evidence="3" id="KW-1185">Reference proteome</keyword>
<gene>
    <name evidence="2" type="ORF">SJI18_13805</name>
</gene>
<reference evidence="2 3" key="1">
    <citation type="submission" date="2023-11" db="EMBL/GenBank/DDBJ databases">
        <title>Draft genome sequence of a psychrophilic Clostridium strain from permafrost water brine.</title>
        <authorList>
            <person name="Shcherbakova V.A."/>
            <person name="Trubitsyn V.E."/>
            <person name="Zakharyuk A.G."/>
        </authorList>
    </citation>
    <scope>NUCLEOTIDE SEQUENCE [LARGE SCALE GENOMIC DNA]</scope>
    <source>
        <strain evidence="2 3">14F</strain>
    </source>
</reference>
<dbReference type="InterPro" id="IPR016772">
    <property type="entry name" value="UCP020408"/>
</dbReference>
<name>A0ABU7USP5_9CLOT</name>
<organism evidence="2 3">
    <name type="scientific">Clostridium frigoriphilum</name>
    <dbReference type="NCBI Taxonomy" id="443253"/>
    <lineage>
        <taxon>Bacteria</taxon>
        <taxon>Bacillati</taxon>
        <taxon>Bacillota</taxon>
        <taxon>Clostridia</taxon>
        <taxon>Eubacteriales</taxon>
        <taxon>Clostridiaceae</taxon>
        <taxon>Clostridium</taxon>
    </lineage>
</organism>